<evidence type="ECO:0000313" key="3">
    <source>
        <dbReference type="Proteomes" id="UP000183945"/>
    </source>
</evidence>
<dbReference type="SMART" id="SM01126">
    <property type="entry name" value="DDE_Tnp_IS1595"/>
    <property type="match status" value="1"/>
</dbReference>
<sequence>MDIFSFGVHFTDEISCRLHFKEQRDKHGVSCKRCGCINHYWLQNKWSYQCKACKARMSLRSGTIMESSKLSFMNWYKTIFLLSTTKKGFSSKEIQRQLGLKRYEPVWAMVHKLRKAMGQRDDRYTLEGMIEMDEGYFTIEASKHNHETQKAGRGSKTKSNVMVMAESTVLEDINTGKVERQCRYFKAKVLEDHKSEGTENTLKKAIDDEQVIVFTDKSTSYVDIADYVELHITEKSNATTTKETLKWVHIAISNAKRNFVGTYHKIKKKYLQLYLNEFVYKLNRRYFGDKIFDRLIIASITASGH</sequence>
<keyword evidence="3" id="KW-1185">Reference proteome</keyword>
<organism evidence="2 3">
    <name type="scientific">Salegentibacter echinorum</name>
    <dbReference type="NCBI Taxonomy" id="1073325"/>
    <lineage>
        <taxon>Bacteria</taxon>
        <taxon>Pseudomonadati</taxon>
        <taxon>Bacteroidota</taxon>
        <taxon>Flavobacteriia</taxon>
        <taxon>Flavobacteriales</taxon>
        <taxon>Flavobacteriaceae</taxon>
        <taxon>Salegentibacter</taxon>
    </lineage>
</organism>
<dbReference type="Proteomes" id="UP000183945">
    <property type="component" value="Unassembled WGS sequence"/>
</dbReference>
<protein>
    <submittedName>
        <fullName evidence="2">ISXO2-like transposase domain-containing protein</fullName>
    </submittedName>
</protein>
<evidence type="ECO:0000313" key="2">
    <source>
        <dbReference type="EMBL" id="SHG78681.1"/>
    </source>
</evidence>
<dbReference type="AlphaFoldDB" id="A0A1M5MN35"/>
<evidence type="ECO:0000259" key="1">
    <source>
        <dbReference type="SMART" id="SM01126"/>
    </source>
</evidence>
<name>A0A1M5MN35_SALEC</name>
<dbReference type="Pfam" id="PF12762">
    <property type="entry name" value="DDE_Tnp_IS1595"/>
    <property type="match status" value="1"/>
</dbReference>
<proteinExistence type="predicted"/>
<dbReference type="OrthoDB" id="1023020at2"/>
<dbReference type="RefSeq" id="WP_072882060.1">
    <property type="nucleotide sequence ID" value="NZ_FQVT01000040.1"/>
</dbReference>
<dbReference type="NCBIfam" id="NF033547">
    <property type="entry name" value="transpos_IS1595"/>
    <property type="match status" value="1"/>
</dbReference>
<dbReference type="EMBL" id="FQVT01000040">
    <property type="protein sequence ID" value="SHG78681.1"/>
    <property type="molecule type" value="Genomic_DNA"/>
</dbReference>
<dbReference type="InterPro" id="IPR024445">
    <property type="entry name" value="Tnp_ISXO2-like"/>
</dbReference>
<dbReference type="STRING" id="1073325.SAMN05444483_1401"/>
<accession>A0A1M5MN35</accession>
<gene>
    <name evidence="2" type="ORF">SAMN05444483_1401</name>
</gene>
<reference evidence="3" key="1">
    <citation type="submission" date="2016-11" db="EMBL/GenBank/DDBJ databases">
        <authorList>
            <person name="Varghese N."/>
            <person name="Submissions S."/>
        </authorList>
    </citation>
    <scope>NUCLEOTIDE SEQUENCE [LARGE SCALE GENOMIC DNA]</scope>
    <source>
        <strain evidence="3">DSM 24579</strain>
    </source>
</reference>
<feature type="domain" description="ISXO2-like transposase" evidence="1">
    <location>
        <begin position="125"/>
        <end position="283"/>
    </location>
</feature>